<sequence>MAITQTTLDINVSKYKHYTTYALYLDGDKLSDAAFAGLLQDAAATGEQIVHTDAIVVADDAVLLASHTRDGSSCWATHLSAQGGKARLEKIITSTTDCSPRPASPGWSALYDQASNLVLVRTHPFAVHPITGYWQVLWIEGDVVALYEDERAKERLVVKLVRISADETLAEQFLPMNAYAEPDLLHAAPEARRQWLFDNFSVSLGTPASIQLRPDNTLKTITPEVWAEYQEMDRQNKEADARASAEGQARLEALYREVREAEATNNHPASRIK</sequence>
<dbReference type="EMBL" id="LDJK01000005">
    <property type="protein sequence ID" value="KRG77081.1"/>
    <property type="molecule type" value="Genomic_DNA"/>
</dbReference>
<evidence type="ECO:0000313" key="1">
    <source>
        <dbReference type="EMBL" id="KRG77081.1"/>
    </source>
</evidence>
<accession>A0A0R0D4J1</accession>
<keyword evidence="2" id="KW-1185">Reference proteome</keyword>
<name>A0A0R0D4J1_9GAMM</name>
<evidence type="ECO:0000313" key="2">
    <source>
        <dbReference type="Proteomes" id="UP000051386"/>
    </source>
</evidence>
<gene>
    <name evidence="1" type="ORF">ABB28_01510</name>
</gene>
<reference evidence="1 2" key="1">
    <citation type="submission" date="2015-05" db="EMBL/GenBank/DDBJ databases">
        <title>Genome sequencing and analysis of members of genus Stenotrophomonas.</title>
        <authorList>
            <person name="Patil P.P."/>
            <person name="Midha S."/>
            <person name="Patil P.B."/>
        </authorList>
    </citation>
    <scope>NUCLEOTIDE SEQUENCE [LARGE SCALE GENOMIC DNA]</scope>
    <source>
        <strain evidence="1 2">DSM 21508</strain>
    </source>
</reference>
<dbReference type="PATRIC" id="fig|517011.3.peg.2067"/>
<protein>
    <submittedName>
        <fullName evidence="1">Uncharacterized protein</fullName>
    </submittedName>
</protein>
<comment type="caution">
    <text evidence="1">The sequence shown here is derived from an EMBL/GenBank/DDBJ whole genome shotgun (WGS) entry which is preliminary data.</text>
</comment>
<dbReference type="AlphaFoldDB" id="A0A0R0D4J1"/>
<organism evidence="1 2">
    <name type="scientific">Stenotrophomonas chelatiphaga</name>
    <dbReference type="NCBI Taxonomy" id="517011"/>
    <lineage>
        <taxon>Bacteria</taxon>
        <taxon>Pseudomonadati</taxon>
        <taxon>Pseudomonadota</taxon>
        <taxon>Gammaproteobacteria</taxon>
        <taxon>Lysobacterales</taxon>
        <taxon>Lysobacteraceae</taxon>
        <taxon>Stenotrophomonas</taxon>
    </lineage>
</organism>
<dbReference type="Proteomes" id="UP000051386">
    <property type="component" value="Unassembled WGS sequence"/>
</dbReference>
<proteinExistence type="predicted"/>